<comment type="caution">
    <text evidence="6">The sequence shown here is derived from an EMBL/GenBank/DDBJ whole genome shotgun (WGS) entry which is preliminary data.</text>
</comment>
<keyword evidence="3 4" id="KW-0443">Lipid metabolism</keyword>
<sequence>MSKALVLSGGGARAAYQVGVLSAVNDILSQKSGPNPFPIICGTSAGAINALALASHAGSFREAVDDVIDIWGNLSMDKVIRTGWKDITGGFTRVGKSFFNQGVGAKQPLALLNNEPLKVLLEEHINFQNINQAISNGYLRAVAITAMAYSSGESVSFFQGACELKEWRRFHRVGRKSELTMQHLMASAAIPWIFPTVKIDKEYYGDGAIRQLSPLSTALHLGAKKIFVIGVGSNRNPAHWGKKKVVRHSPSLGQIFGHLLNSAFIDSLDGDLEHLELINRLLEMIPEDEEKQSLGLRKVDTLVISPSKELDKIAGRNVRYLPKSLRLLMRTTGATARSGGAAAASYLLFVNHFCNELIELGYQDAMWERESIESFFETD</sequence>
<feature type="domain" description="PNPLA" evidence="5">
    <location>
        <begin position="5"/>
        <end position="219"/>
    </location>
</feature>
<dbReference type="Pfam" id="PF01734">
    <property type="entry name" value="Patatin"/>
    <property type="match status" value="1"/>
</dbReference>
<dbReference type="PROSITE" id="PS51635">
    <property type="entry name" value="PNPLA"/>
    <property type="match status" value="1"/>
</dbReference>
<keyword evidence="1 4" id="KW-0378">Hydrolase</keyword>
<comment type="caution">
    <text evidence="4">Lacks conserved residue(s) required for the propagation of feature annotation.</text>
</comment>
<dbReference type="GO" id="GO:0016787">
    <property type="term" value="F:hydrolase activity"/>
    <property type="evidence" value="ECO:0007669"/>
    <property type="project" value="UniProtKB-UniRule"/>
</dbReference>
<keyword evidence="7" id="KW-1185">Reference proteome</keyword>
<proteinExistence type="predicted"/>
<accession>A0AA37T681</accession>
<evidence type="ECO:0000256" key="2">
    <source>
        <dbReference type="ARBA" id="ARBA00022963"/>
    </source>
</evidence>
<evidence type="ECO:0000256" key="1">
    <source>
        <dbReference type="ARBA" id="ARBA00022801"/>
    </source>
</evidence>
<protein>
    <recommendedName>
        <fullName evidence="5">PNPLA domain-containing protein</fullName>
    </recommendedName>
</protein>
<gene>
    <name evidence="6" type="ORF">GCM10007877_32280</name>
</gene>
<feature type="short sequence motif" description="DGA/G" evidence="4">
    <location>
        <begin position="206"/>
        <end position="208"/>
    </location>
</feature>
<dbReference type="SUPFAM" id="SSF52151">
    <property type="entry name" value="FabD/lysophospholipase-like"/>
    <property type="match status" value="1"/>
</dbReference>
<dbReference type="InterPro" id="IPR050301">
    <property type="entry name" value="NTE"/>
</dbReference>
<evidence type="ECO:0000256" key="3">
    <source>
        <dbReference type="ARBA" id="ARBA00023098"/>
    </source>
</evidence>
<keyword evidence="2 4" id="KW-0442">Lipid degradation</keyword>
<dbReference type="Gene3D" id="3.40.1090.10">
    <property type="entry name" value="Cytosolic phospholipase A2 catalytic domain"/>
    <property type="match status" value="1"/>
</dbReference>
<dbReference type="AlphaFoldDB" id="A0AA37T681"/>
<dbReference type="PANTHER" id="PTHR14226:SF57">
    <property type="entry name" value="BLR7027 PROTEIN"/>
    <property type="match status" value="1"/>
</dbReference>
<name>A0AA37T681_9GAMM</name>
<dbReference type="CDD" id="cd07209">
    <property type="entry name" value="Pat_hypo_Ecoli_Z1214_like"/>
    <property type="match status" value="1"/>
</dbReference>
<evidence type="ECO:0000313" key="6">
    <source>
        <dbReference type="EMBL" id="GLS27509.1"/>
    </source>
</evidence>
<dbReference type="RefSeq" id="WP_269783425.1">
    <property type="nucleotide sequence ID" value="NZ_BSPD01000080.1"/>
</dbReference>
<dbReference type="InterPro" id="IPR002641">
    <property type="entry name" value="PNPLA_dom"/>
</dbReference>
<organism evidence="6 7">
    <name type="scientific">Marinibactrum halimedae</name>
    <dbReference type="NCBI Taxonomy" id="1444977"/>
    <lineage>
        <taxon>Bacteria</taxon>
        <taxon>Pseudomonadati</taxon>
        <taxon>Pseudomonadota</taxon>
        <taxon>Gammaproteobacteria</taxon>
        <taxon>Cellvibrionales</taxon>
        <taxon>Cellvibrionaceae</taxon>
        <taxon>Marinibactrum</taxon>
    </lineage>
</organism>
<evidence type="ECO:0000256" key="4">
    <source>
        <dbReference type="PROSITE-ProRule" id="PRU01161"/>
    </source>
</evidence>
<dbReference type="PANTHER" id="PTHR14226">
    <property type="entry name" value="NEUROPATHY TARGET ESTERASE/SWISS CHEESE D.MELANOGASTER"/>
    <property type="match status" value="1"/>
</dbReference>
<dbReference type="InterPro" id="IPR016035">
    <property type="entry name" value="Acyl_Trfase/lysoPLipase"/>
</dbReference>
<feature type="short sequence motif" description="GXSXG" evidence="4">
    <location>
        <begin position="42"/>
        <end position="46"/>
    </location>
</feature>
<evidence type="ECO:0000313" key="7">
    <source>
        <dbReference type="Proteomes" id="UP001156870"/>
    </source>
</evidence>
<evidence type="ECO:0000259" key="5">
    <source>
        <dbReference type="PROSITE" id="PS51635"/>
    </source>
</evidence>
<feature type="active site" description="Proton acceptor" evidence="4">
    <location>
        <position position="206"/>
    </location>
</feature>
<dbReference type="Proteomes" id="UP001156870">
    <property type="component" value="Unassembled WGS sequence"/>
</dbReference>
<dbReference type="EMBL" id="BSPD01000080">
    <property type="protein sequence ID" value="GLS27509.1"/>
    <property type="molecule type" value="Genomic_DNA"/>
</dbReference>
<dbReference type="GO" id="GO:0016042">
    <property type="term" value="P:lipid catabolic process"/>
    <property type="evidence" value="ECO:0007669"/>
    <property type="project" value="UniProtKB-UniRule"/>
</dbReference>
<reference evidence="6 7" key="1">
    <citation type="journal article" date="2014" name="Int. J. Syst. Evol. Microbiol.">
        <title>Complete genome sequence of Corynebacterium casei LMG S-19264T (=DSM 44701T), isolated from a smear-ripened cheese.</title>
        <authorList>
            <consortium name="US DOE Joint Genome Institute (JGI-PGF)"/>
            <person name="Walter F."/>
            <person name="Albersmeier A."/>
            <person name="Kalinowski J."/>
            <person name="Ruckert C."/>
        </authorList>
    </citation>
    <scope>NUCLEOTIDE SEQUENCE [LARGE SCALE GENOMIC DNA]</scope>
    <source>
        <strain evidence="6 7">NBRC 110095</strain>
    </source>
</reference>
<feature type="active site" description="Nucleophile" evidence="4">
    <location>
        <position position="44"/>
    </location>
</feature>